<keyword evidence="2" id="KW-1185">Reference proteome</keyword>
<dbReference type="GeneID" id="98061917"/>
<evidence type="ECO:0000313" key="2">
    <source>
        <dbReference type="Proteomes" id="UP000235589"/>
    </source>
</evidence>
<dbReference type="AlphaFoldDB" id="A0A2K9P270"/>
<organism evidence="1 2">
    <name type="scientific">Monoglobus pectinilyticus</name>
    <dbReference type="NCBI Taxonomy" id="1981510"/>
    <lineage>
        <taxon>Bacteria</taxon>
        <taxon>Bacillati</taxon>
        <taxon>Bacillota</taxon>
        <taxon>Clostridia</taxon>
        <taxon>Monoglobales</taxon>
        <taxon>Monoglobaceae</taxon>
        <taxon>Monoglobus</taxon>
    </lineage>
</organism>
<evidence type="ECO:0000313" key="1">
    <source>
        <dbReference type="EMBL" id="AUO18678.1"/>
    </source>
</evidence>
<sequence>MENSVKLRLLNLGKKQVDLLKVIRKKGYTNLQPPQLSSYINGANTTPQAKAVMQIVYETLEQWEAEISG</sequence>
<accession>A0A2K9P270</accession>
<dbReference type="Proteomes" id="UP000235589">
    <property type="component" value="Chromosome"/>
</dbReference>
<protein>
    <recommendedName>
        <fullName evidence="3">Transcriptional regulator</fullName>
    </recommendedName>
</protein>
<evidence type="ECO:0008006" key="3">
    <source>
        <dbReference type="Google" id="ProtNLM"/>
    </source>
</evidence>
<gene>
    <name evidence="1" type="ORF">B9O19_00495</name>
</gene>
<name>A0A2K9P270_9FIRM</name>
<dbReference type="KEGG" id="mpec:B9O19_00495"/>
<reference evidence="1 2" key="1">
    <citation type="submission" date="2017-04" db="EMBL/GenBank/DDBJ databases">
        <title>Monoglobus pectinilyticus 14 draft genome.</title>
        <authorList>
            <person name="Kim C."/>
            <person name="Rosendale D.I."/>
            <person name="Kelly W.J."/>
            <person name="Tannock G.W."/>
            <person name="Patchett M.L."/>
            <person name="Jordens J.Z."/>
        </authorList>
    </citation>
    <scope>NUCLEOTIDE SEQUENCE [LARGE SCALE GENOMIC DNA]</scope>
    <source>
        <strain evidence="1 2">14</strain>
    </source>
</reference>
<dbReference type="EMBL" id="CP020991">
    <property type="protein sequence ID" value="AUO18678.1"/>
    <property type="molecule type" value="Genomic_DNA"/>
</dbReference>
<proteinExistence type="predicted"/>
<dbReference type="RefSeq" id="WP_102364962.1">
    <property type="nucleotide sequence ID" value="NZ_CP020991.1"/>
</dbReference>